<dbReference type="Pfam" id="PF00005">
    <property type="entry name" value="ABC_tran"/>
    <property type="match status" value="2"/>
</dbReference>
<dbReference type="RefSeq" id="WP_126821673.1">
    <property type="nucleotide sequence ID" value="NZ_JBHLWU010000001.1"/>
</dbReference>
<protein>
    <recommendedName>
        <fullName evidence="5">ABC transporter domain-containing protein</fullName>
    </recommendedName>
</protein>
<dbReference type="PANTHER" id="PTHR19211">
    <property type="entry name" value="ATP-BINDING TRANSPORT PROTEIN-RELATED"/>
    <property type="match status" value="1"/>
</dbReference>
<keyword evidence="1" id="KW-0677">Repeat</keyword>
<sequence length="507" mass="58326">MELFNIHDLSQFLGEKELFSIQHLTIQSTDRIALIGENGCGKSTLLKLLAGKRKSAAITQNRTIEIGYLPQQPQISQLSGGQEVKKELEELFCQDKGFLLLDEPTSCLDQGNISWLIDQLLKFRGGFIVVSHDRFFMNAIAKQIFCIENRKITNFGGTYSEFEYHQEQTRDRLILLNKEYEKKVKKIEVEIKKRKQKAETMVKKKKSVSASDWKVNARLGKYDRHQKSMDSSANALQKRLAKMEKPKKFTPPKQFVFRYDKDFDLKKNTLIRLEEADFCPFSQKLFHYPELKIKFGEHILLGGANGSGKSSFLNALSQLQLPTISFISKKLSIGLFTQNSQDLDLDKTMLQNILPYSNQQNDFVIDLLSGLGFLKADFQKPVKRFSGGERTRIGLAKVLLQNHTLLLLDEPTNFLDIKTIKVFEKFLLNYPGSILLVSHDVHLAKRCKMKSWTIQNQELTDIEKQRACTPNTSLSNLLIQRDLLLQNSEIPMEEIEKLDKQIEKIQK</sequence>
<feature type="domain" description="ABC transporter" evidence="5">
    <location>
        <begin position="271"/>
        <end position="481"/>
    </location>
</feature>
<accession>A0A430AI46</accession>
<keyword evidence="3" id="KW-0067">ATP-binding</keyword>
<dbReference type="OrthoDB" id="9760950at2"/>
<dbReference type="InterPro" id="IPR027417">
    <property type="entry name" value="P-loop_NTPase"/>
</dbReference>
<comment type="caution">
    <text evidence="6">The sequence shown here is derived from an EMBL/GenBank/DDBJ whole genome shotgun (WGS) entry which is preliminary data.</text>
</comment>
<gene>
    <name evidence="6" type="ORF">CBF30_00480</name>
</gene>
<keyword evidence="4" id="KW-0175">Coiled coil</keyword>
<dbReference type="GO" id="GO:0005524">
    <property type="term" value="F:ATP binding"/>
    <property type="evidence" value="ECO:0007669"/>
    <property type="project" value="UniProtKB-KW"/>
</dbReference>
<name>A0A430AI46_9ENTE</name>
<dbReference type="GO" id="GO:0016887">
    <property type="term" value="F:ATP hydrolysis activity"/>
    <property type="evidence" value="ECO:0007669"/>
    <property type="project" value="InterPro"/>
</dbReference>
<dbReference type="InterPro" id="IPR050611">
    <property type="entry name" value="ABCF"/>
</dbReference>
<dbReference type="SMART" id="SM00382">
    <property type="entry name" value="AAA"/>
    <property type="match status" value="2"/>
</dbReference>
<dbReference type="InterPro" id="IPR017871">
    <property type="entry name" value="ABC_transporter-like_CS"/>
</dbReference>
<dbReference type="EMBL" id="NGJZ01000001">
    <property type="protein sequence ID" value="RSU07751.1"/>
    <property type="molecule type" value="Genomic_DNA"/>
</dbReference>
<evidence type="ECO:0000259" key="5">
    <source>
        <dbReference type="PROSITE" id="PS50893"/>
    </source>
</evidence>
<evidence type="ECO:0000313" key="6">
    <source>
        <dbReference type="EMBL" id="RSU07751.1"/>
    </source>
</evidence>
<organism evidence="6 7">
    <name type="scientific">Vagococcus entomophilus</name>
    <dbReference type="NCBI Taxonomy" id="1160095"/>
    <lineage>
        <taxon>Bacteria</taxon>
        <taxon>Bacillati</taxon>
        <taxon>Bacillota</taxon>
        <taxon>Bacilli</taxon>
        <taxon>Lactobacillales</taxon>
        <taxon>Enterococcaceae</taxon>
        <taxon>Vagococcus</taxon>
    </lineage>
</organism>
<evidence type="ECO:0000256" key="1">
    <source>
        <dbReference type="ARBA" id="ARBA00022737"/>
    </source>
</evidence>
<dbReference type="InterPro" id="IPR003439">
    <property type="entry name" value="ABC_transporter-like_ATP-bd"/>
</dbReference>
<evidence type="ECO:0000313" key="7">
    <source>
        <dbReference type="Proteomes" id="UP000288669"/>
    </source>
</evidence>
<dbReference type="PROSITE" id="PS00211">
    <property type="entry name" value="ABC_TRANSPORTER_1"/>
    <property type="match status" value="1"/>
</dbReference>
<dbReference type="InterPro" id="IPR003593">
    <property type="entry name" value="AAA+_ATPase"/>
</dbReference>
<evidence type="ECO:0000256" key="4">
    <source>
        <dbReference type="SAM" id="Coils"/>
    </source>
</evidence>
<dbReference type="Gene3D" id="3.40.50.300">
    <property type="entry name" value="P-loop containing nucleotide triphosphate hydrolases"/>
    <property type="match status" value="3"/>
</dbReference>
<keyword evidence="2" id="KW-0547">Nucleotide-binding</keyword>
<dbReference type="Proteomes" id="UP000288669">
    <property type="component" value="Unassembled WGS sequence"/>
</dbReference>
<dbReference type="AlphaFoldDB" id="A0A430AI46"/>
<dbReference type="PANTHER" id="PTHR19211:SF100">
    <property type="entry name" value="RIBOSOME PROTECTION PROTEIN VMLR"/>
    <property type="match status" value="1"/>
</dbReference>
<dbReference type="CDD" id="cd03221">
    <property type="entry name" value="ABCF_EF-3"/>
    <property type="match status" value="1"/>
</dbReference>
<feature type="coiled-coil region" evidence="4">
    <location>
        <begin position="170"/>
        <end position="197"/>
    </location>
</feature>
<keyword evidence="7" id="KW-1185">Reference proteome</keyword>
<proteinExistence type="predicted"/>
<evidence type="ECO:0000256" key="2">
    <source>
        <dbReference type="ARBA" id="ARBA00022741"/>
    </source>
</evidence>
<evidence type="ECO:0000256" key="3">
    <source>
        <dbReference type="ARBA" id="ARBA00022840"/>
    </source>
</evidence>
<dbReference type="SUPFAM" id="SSF52540">
    <property type="entry name" value="P-loop containing nucleoside triphosphate hydrolases"/>
    <property type="match status" value="2"/>
</dbReference>
<dbReference type="PROSITE" id="PS50893">
    <property type="entry name" value="ABC_TRANSPORTER_2"/>
    <property type="match status" value="1"/>
</dbReference>
<reference evidence="6 7" key="1">
    <citation type="submission" date="2017-05" db="EMBL/GenBank/DDBJ databases">
        <title>Vagococcus spp. assemblies.</title>
        <authorList>
            <person name="Gulvik C.A."/>
        </authorList>
    </citation>
    <scope>NUCLEOTIDE SEQUENCE [LARGE SCALE GENOMIC DNA]</scope>
    <source>
        <strain evidence="6 7">DSM 24756</strain>
    </source>
</reference>